<dbReference type="InterPro" id="IPR016024">
    <property type="entry name" value="ARM-type_fold"/>
</dbReference>
<dbReference type="GO" id="GO:0035825">
    <property type="term" value="P:homologous recombination"/>
    <property type="evidence" value="ECO:0007669"/>
    <property type="project" value="UniProtKB-ARBA"/>
</dbReference>
<keyword evidence="8" id="KW-0472">Membrane</keyword>
<name>A0A8T0JY97_PHAAN</name>
<dbReference type="InterPro" id="IPR011989">
    <property type="entry name" value="ARM-like"/>
</dbReference>
<keyword evidence="8" id="KW-1133">Transmembrane helix</keyword>
<keyword evidence="5" id="KW-0234">DNA repair</keyword>
<keyword evidence="4" id="KW-0498">Mitosis</keyword>
<evidence type="ECO:0000256" key="4">
    <source>
        <dbReference type="ARBA" id="ARBA00022776"/>
    </source>
</evidence>
<keyword evidence="6" id="KW-0539">Nucleus</keyword>
<accession>A0A8T0JY97</accession>
<evidence type="ECO:0000256" key="3">
    <source>
        <dbReference type="ARBA" id="ARBA00022763"/>
    </source>
</evidence>
<proteinExistence type="predicted"/>
<keyword evidence="7" id="KW-0131">Cell cycle</keyword>
<evidence type="ECO:0000313" key="9">
    <source>
        <dbReference type="EMBL" id="KAG2389824.1"/>
    </source>
</evidence>
<evidence type="ECO:0000256" key="8">
    <source>
        <dbReference type="SAM" id="Phobius"/>
    </source>
</evidence>
<evidence type="ECO:0008006" key="11">
    <source>
        <dbReference type="Google" id="ProtNLM"/>
    </source>
</evidence>
<comment type="subcellular location">
    <subcellularLocation>
        <location evidence="1">Nucleus</location>
    </subcellularLocation>
</comment>
<comment type="caution">
    <text evidence="9">The sequence shown here is derived from an EMBL/GenBank/DDBJ whole genome shotgun (WGS) entry which is preliminary data.</text>
</comment>
<keyword evidence="3" id="KW-0227">DNA damage</keyword>
<dbReference type="GO" id="GO:0005634">
    <property type="term" value="C:nucleus"/>
    <property type="evidence" value="ECO:0007669"/>
    <property type="project" value="UniProtKB-SubCell"/>
</dbReference>
<evidence type="ECO:0000256" key="5">
    <source>
        <dbReference type="ARBA" id="ARBA00023204"/>
    </source>
</evidence>
<organism evidence="9 10">
    <name type="scientific">Phaseolus angularis</name>
    <name type="common">Azuki bean</name>
    <name type="synonym">Vigna angularis</name>
    <dbReference type="NCBI Taxonomy" id="3914"/>
    <lineage>
        <taxon>Eukaryota</taxon>
        <taxon>Viridiplantae</taxon>
        <taxon>Streptophyta</taxon>
        <taxon>Embryophyta</taxon>
        <taxon>Tracheophyta</taxon>
        <taxon>Spermatophyta</taxon>
        <taxon>Magnoliopsida</taxon>
        <taxon>eudicotyledons</taxon>
        <taxon>Gunneridae</taxon>
        <taxon>Pentapetalae</taxon>
        <taxon>rosids</taxon>
        <taxon>fabids</taxon>
        <taxon>Fabales</taxon>
        <taxon>Fabaceae</taxon>
        <taxon>Papilionoideae</taxon>
        <taxon>50 kb inversion clade</taxon>
        <taxon>NPAAA clade</taxon>
        <taxon>indigoferoid/millettioid clade</taxon>
        <taxon>Phaseoleae</taxon>
        <taxon>Vigna</taxon>
    </lineage>
</organism>
<protein>
    <recommendedName>
        <fullName evidence="11">Sister chromatid cohesion protein PDS5 homolog A</fullName>
    </recommendedName>
</protein>
<feature type="transmembrane region" description="Helical" evidence="8">
    <location>
        <begin position="1369"/>
        <end position="1390"/>
    </location>
</feature>
<evidence type="ECO:0000256" key="7">
    <source>
        <dbReference type="ARBA" id="ARBA00023306"/>
    </source>
</evidence>
<evidence type="ECO:0000256" key="2">
    <source>
        <dbReference type="ARBA" id="ARBA00022618"/>
    </source>
</evidence>
<evidence type="ECO:0000256" key="1">
    <source>
        <dbReference type="ARBA" id="ARBA00004123"/>
    </source>
</evidence>
<dbReference type="PANTHER" id="PTHR12663:SF50">
    <property type="entry name" value="SISTER CHROMATID COHESION PROTEIN PDS5 HOMOLOG B"/>
    <property type="match status" value="1"/>
</dbReference>
<dbReference type="SUPFAM" id="SSF48371">
    <property type="entry name" value="ARM repeat"/>
    <property type="match status" value="1"/>
</dbReference>
<dbReference type="Gene3D" id="1.25.10.10">
    <property type="entry name" value="Leucine-rich Repeat Variant"/>
    <property type="match status" value="2"/>
</dbReference>
<reference evidence="9 10" key="1">
    <citation type="submission" date="2020-05" db="EMBL/GenBank/DDBJ databases">
        <title>Vigna angularis (adzuki bean) Var. LongXiaoDou No. 4 denovo assembly.</title>
        <authorList>
            <person name="Xiang H."/>
        </authorList>
    </citation>
    <scope>NUCLEOTIDE SEQUENCE [LARGE SCALE GENOMIC DNA]</scope>
    <source>
        <tissue evidence="9">Leaf</tissue>
    </source>
</reference>
<dbReference type="InterPro" id="IPR039776">
    <property type="entry name" value="Pds5"/>
</dbReference>
<dbReference type="GO" id="GO:0051301">
    <property type="term" value="P:cell division"/>
    <property type="evidence" value="ECO:0007669"/>
    <property type="project" value="UniProtKB-KW"/>
</dbReference>
<sequence length="1485" mass="167340">MLLSVIPSLIKELSADEVDARIKAVNLVGKLFAVQHRVAQKYPELFVEFLKRFSDKSVDVRISALQCAKVFYLANPYDGTESREIMTSIEDRLLDSDEQVRKQAVFVACDIFSSNLKLVSSKLLSQVSERLRDIKITVRKSALQKLIRVYQDYCKKCYEGSMKISNHFEEIPCKIMLLCYDKDCKEFRFQNMEFVLADDLFPEELPIEERTNHWIHMFSVFSFPHEKALDTILAQKRRFQNEMKNYLAMKKKMKEICPEEMQKKIDSMFTKMAAFFPDSHKAEECLHKLNQIKDNSVFKLLEKLLEEQAFPMIEQTMKDKHLAMIGGSNPTYEFLRPLFSKCSSNIFSSEHVRCILDYLTNNENRTLEDSSANFLLAIVRYFPSMLKGSEKQFLLLLEHKSSVKDKLIEVMAKAGCHMSFNHSDIYPFLRRICLDGTRRQAKFAGSAIVALSSDQSLFRKLYQELIDSLYRERNVPTILQSLGCITQYVSNFETQVEEITSYIFQKIIQMEHLDDGHYATSFYDTAQCSEFCQLKIYWLKTLVKISLHYEGSHVELNINGLLEILSKMLRESGYFVNTTASSCENDKAHIRLAAAKAILRLARKWDLHITPQTFQCCISIAKDDSLFVRSTFLRKIQKLLKEHKLPMRFACAFALAATNGTGDQQYQNYKYMAEFIKDYSILARKRESSSVQGVIIDYPAYVLVFLIHVLSRNNDFPFEVCPDEKIYADVCSPLFFILQALVDINIVDGDLDIVDDAILHIVSIFRAIRKVEDAIDAQMTTKLHMLAEIGIFTLNELSHGGISKLQTPGQILLPSSLYRVSLVKNDTSSKCLKSCFEENFLCRVFQALKEFTVAHGHAEKTAKKFPKHGHKVQQDVKKSNINIGGVLDLASTEPNDLSRRAITNAKNAKPDIRSVKRRKCVSGSVGLHECSTIEKQQKIPSKHFGKAIESNVLLSSDSVCSKDSLYVSHVQTRKSKRAAACSLENAVTNSKHIVEPFKCPRTKRKDTCGSKVALILLNHEPGEYSSLDGGKKAAVKRRQAAREETPLNKENTNVNANGKCMETSASEVVRTNANANKTESINTVLYSHGHGALKTAYSNPELCTNYNTSHSAVIFRINTRTRASVYTFSYPIGMLKLCTPKQMPFLCADNDLLYQGLSNVEGGEARGALHSRNDVAAQQTSSSIYACVVSNSRSGVIFNIFLAPNLFVSNANGIYLPLHRDPNERRSNPIFTKNSFIQSNPHIGKTECRETGQNEMHLIHCLTQRILQVIPNNPKQLHPISFGIGSYSSDISVKPTNNDTLICCKQICITVAHEIEVTIKRILTKSTQGRLILTNAEDTEYGIERRGDRVYVRPDSNETRNPPRIAPPAAAAFGSFMLGLFLGSLVLSWLQAACRDWRGWGFRVLHDSGLVMKARCDGEEDDFAVAIWVAGELREEVMVARGDGGTMLGFGGGETVVMTALVFHGGVMRLLAIGSGVIHCVGGGA</sequence>
<gene>
    <name evidence="9" type="ORF">HKW66_Vig0178970</name>
</gene>
<dbReference type="GO" id="GO:0000785">
    <property type="term" value="C:chromatin"/>
    <property type="evidence" value="ECO:0007669"/>
    <property type="project" value="TreeGrafter"/>
</dbReference>
<keyword evidence="2" id="KW-0132">Cell division</keyword>
<dbReference type="EMBL" id="JABFOF010000007">
    <property type="protein sequence ID" value="KAG2389824.1"/>
    <property type="molecule type" value="Genomic_DNA"/>
</dbReference>
<keyword evidence="8" id="KW-0812">Transmembrane</keyword>
<dbReference type="Pfam" id="PF20168">
    <property type="entry name" value="PDS5"/>
    <property type="match status" value="1"/>
</dbReference>
<dbReference type="GO" id="GO:0007064">
    <property type="term" value="P:mitotic sister chromatid cohesion"/>
    <property type="evidence" value="ECO:0007669"/>
    <property type="project" value="InterPro"/>
</dbReference>
<dbReference type="Proteomes" id="UP000743370">
    <property type="component" value="Unassembled WGS sequence"/>
</dbReference>
<dbReference type="PANTHER" id="PTHR12663">
    <property type="entry name" value="ANDROGEN INDUCED INHIBITOR OF PROLIFERATION AS3 / PDS5-RELATED"/>
    <property type="match status" value="1"/>
</dbReference>
<evidence type="ECO:0000256" key="6">
    <source>
        <dbReference type="ARBA" id="ARBA00023242"/>
    </source>
</evidence>
<dbReference type="GO" id="GO:0006281">
    <property type="term" value="P:DNA repair"/>
    <property type="evidence" value="ECO:0007669"/>
    <property type="project" value="UniProtKB-KW"/>
</dbReference>
<evidence type="ECO:0000313" key="10">
    <source>
        <dbReference type="Proteomes" id="UP000743370"/>
    </source>
</evidence>